<name>A0A2S9YJJ5_9BACT</name>
<proteinExistence type="predicted"/>
<accession>A0A2S9YJJ5</accession>
<dbReference type="RefSeq" id="WP_106091619.1">
    <property type="nucleotide sequence ID" value="NZ_PVNL01000096.1"/>
</dbReference>
<dbReference type="PROSITE" id="PS51257">
    <property type="entry name" value="PROKAR_LIPOPROTEIN"/>
    <property type="match status" value="1"/>
</dbReference>
<evidence type="ECO:0000313" key="2">
    <source>
        <dbReference type="Proteomes" id="UP000238823"/>
    </source>
</evidence>
<comment type="caution">
    <text evidence="1">The sequence shown here is derived from an EMBL/GenBank/DDBJ whole genome shotgun (WGS) entry which is preliminary data.</text>
</comment>
<sequence>MLSHQRPISTLARGLARAACLLFVLVLGCSSGVGTEAESGSFGSSATLGTAGATDSDSESDGGDTSGPFCGDQVCDPLTESCQTCQADCDVCPYCGDGTCNGSEDCMQCAQDCEVCPGCGDDICDPQETCATCPQDCTNGCGESICGDMICNGADTCQNCEQDCGMCAPACGDGMCNGAENCGSCEQDCGACANCPNNSCGDDESCISCPADCGACTCPCVNNNPEFNNFCHHGPNTAGCPMTQPGGYCDPNGDGSYQDADWNLGFFDYAAQCN</sequence>
<protein>
    <submittedName>
        <fullName evidence="1">Uncharacterized protein</fullName>
    </submittedName>
</protein>
<dbReference type="OrthoDB" id="5382705at2"/>
<reference evidence="1 2" key="1">
    <citation type="submission" date="2018-03" db="EMBL/GenBank/DDBJ databases">
        <title>Draft Genome Sequences of the Obligatory Marine Myxobacteria Enhygromyxa salina SWB007.</title>
        <authorList>
            <person name="Poehlein A."/>
            <person name="Moghaddam J.A."/>
            <person name="Harms H."/>
            <person name="Alanjari M."/>
            <person name="Koenig G.M."/>
            <person name="Daniel R."/>
            <person name="Schaeberle T.F."/>
        </authorList>
    </citation>
    <scope>NUCLEOTIDE SEQUENCE [LARGE SCALE GENOMIC DNA]</scope>
    <source>
        <strain evidence="1 2">SWB007</strain>
    </source>
</reference>
<dbReference type="AlphaFoldDB" id="A0A2S9YJJ5"/>
<organism evidence="1 2">
    <name type="scientific">Enhygromyxa salina</name>
    <dbReference type="NCBI Taxonomy" id="215803"/>
    <lineage>
        <taxon>Bacteria</taxon>
        <taxon>Pseudomonadati</taxon>
        <taxon>Myxococcota</taxon>
        <taxon>Polyangia</taxon>
        <taxon>Nannocystales</taxon>
        <taxon>Nannocystaceae</taxon>
        <taxon>Enhygromyxa</taxon>
    </lineage>
</organism>
<evidence type="ECO:0000313" key="1">
    <source>
        <dbReference type="EMBL" id="PRQ05251.1"/>
    </source>
</evidence>
<dbReference type="Proteomes" id="UP000238823">
    <property type="component" value="Unassembled WGS sequence"/>
</dbReference>
<dbReference type="EMBL" id="PVNL01000096">
    <property type="protein sequence ID" value="PRQ05251.1"/>
    <property type="molecule type" value="Genomic_DNA"/>
</dbReference>
<gene>
    <name evidence="1" type="ORF">ENSA7_47010</name>
</gene>